<dbReference type="AlphaFoldDB" id="A0A8I2GX95"/>
<evidence type="ECO:0000259" key="3">
    <source>
        <dbReference type="Pfam" id="PF07992"/>
    </source>
</evidence>
<dbReference type="PRINTS" id="PR00368">
    <property type="entry name" value="FADPNR"/>
</dbReference>
<dbReference type="Gene3D" id="3.50.50.60">
    <property type="entry name" value="FAD/NAD(P)-binding domain"/>
    <property type="match status" value="2"/>
</dbReference>
<dbReference type="InterPro" id="IPR023753">
    <property type="entry name" value="FAD/NAD-binding_dom"/>
</dbReference>
<evidence type="ECO:0000256" key="1">
    <source>
        <dbReference type="ARBA" id="ARBA00023002"/>
    </source>
</evidence>
<organism evidence="4 5">
    <name type="scientific">Rhizobium leguminosarum bv. viciae</name>
    <dbReference type="NCBI Taxonomy" id="387"/>
    <lineage>
        <taxon>Bacteria</taxon>
        <taxon>Pseudomonadati</taxon>
        <taxon>Pseudomonadota</taxon>
        <taxon>Alphaproteobacteria</taxon>
        <taxon>Hyphomicrobiales</taxon>
        <taxon>Rhizobiaceae</taxon>
        <taxon>Rhizobium/Agrobacterium group</taxon>
        <taxon>Rhizobium</taxon>
    </lineage>
</organism>
<dbReference type="InterPro" id="IPR017224">
    <property type="entry name" value="Opine_Oxase_asu/HCN_bsu"/>
</dbReference>
<dbReference type="InterPro" id="IPR007419">
    <property type="entry name" value="BFD-like_2Fe2S-bd_dom"/>
</dbReference>
<sequence>MMQSTDIAVIGAGPAGANAALTAARHSLSVTLLDEQPTAGGQVWRAKSTAILDAPNTPETVAGSRLRQEIDDSLVIHIGAARVWQIERSGEGWNLYVLRQGRSEVLHARALIIATGAREFVQPAPGWTTPGVLGLAGATALFKQEMTLPGKRTIVSGTGPLVFFVASEIRRLGGEVAAIITPNSRGDWLRCLPAMVSRPDLLLRGARWIADLILGGIPIWWRHAVTRVEGQTQVASIEFRKLTADWSPTGPARRVEGDSLCLGNGLLPATEAAQLAGLGLEYSLQLGGWVPCQGADGGTDIGGLFLCGDGTGIRGAAAAEIHGRLAGLGAVQHLGADTRAERDRLRASFHRAARFGMAMTSLGIPRPGLLRLTTDETIVCRCESLSRTDIATEISSGAGSTNAVKSGLRAGMGPCGGKFCQTTVARMIAEAEGCTEANVPPPTPRPPLRPVPVAALAGDFRYSELPIPKPAPL</sequence>
<evidence type="ECO:0000313" key="5">
    <source>
        <dbReference type="Proteomes" id="UP000662259"/>
    </source>
</evidence>
<accession>A0A8I2GX95</accession>
<protein>
    <submittedName>
        <fullName evidence="4">FAD-dependent oxidoreductase</fullName>
    </submittedName>
</protein>
<dbReference type="EMBL" id="WIEZ01000015">
    <property type="protein sequence ID" value="NKM48250.1"/>
    <property type="molecule type" value="Genomic_DNA"/>
</dbReference>
<feature type="domain" description="BFD-like [2Fe-2S]-binding" evidence="2">
    <location>
        <begin position="378"/>
        <end position="430"/>
    </location>
</feature>
<feature type="domain" description="FAD/NAD(P)-binding" evidence="3">
    <location>
        <begin position="6"/>
        <end position="319"/>
    </location>
</feature>
<dbReference type="InterPro" id="IPR051691">
    <property type="entry name" value="Metab_Enz_Cyan_OpOx_G3PDH"/>
</dbReference>
<name>A0A8I2GX95_RHILV</name>
<dbReference type="InterPro" id="IPR041854">
    <property type="entry name" value="BFD-like_2Fe2S-bd_dom_sf"/>
</dbReference>
<dbReference type="PRINTS" id="PR00469">
    <property type="entry name" value="PNDRDTASEII"/>
</dbReference>
<gene>
    <name evidence="4" type="ORF">GFL91_25435</name>
</gene>
<dbReference type="Pfam" id="PF07992">
    <property type="entry name" value="Pyr_redox_2"/>
    <property type="match status" value="1"/>
</dbReference>
<reference evidence="4" key="1">
    <citation type="submission" date="2019-10" db="EMBL/GenBank/DDBJ databases">
        <title>Rhizobium leguminosarum symbiovar viciae collection.</title>
        <authorList>
            <person name="Boivin S."/>
            <person name="Lepetit M."/>
        </authorList>
    </citation>
    <scope>NUCLEOTIDE SEQUENCE</scope>
    <source>
        <strain evidence="4">L143</strain>
    </source>
</reference>
<evidence type="ECO:0000259" key="2">
    <source>
        <dbReference type="Pfam" id="PF04324"/>
    </source>
</evidence>
<dbReference type="InterPro" id="IPR036188">
    <property type="entry name" value="FAD/NAD-bd_sf"/>
</dbReference>
<keyword evidence="1" id="KW-0560">Oxidoreductase</keyword>
<dbReference type="PANTHER" id="PTHR42949:SF3">
    <property type="entry name" value="ANAEROBIC GLYCEROL-3-PHOSPHATE DEHYDROGENASE SUBUNIT B"/>
    <property type="match status" value="1"/>
</dbReference>
<proteinExistence type="predicted"/>
<dbReference type="CDD" id="cd19946">
    <property type="entry name" value="GlpA-like_Fer2_BFD-like"/>
    <property type="match status" value="1"/>
</dbReference>
<dbReference type="Pfam" id="PF04324">
    <property type="entry name" value="Fer2_BFD"/>
    <property type="match status" value="1"/>
</dbReference>
<dbReference type="Proteomes" id="UP000662259">
    <property type="component" value="Unassembled WGS sequence"/>
</dbReference>
<dbReference type="PIRSF" id="PIRSF037495">
    <property type="entry name" value="Opine_OX_OoxA/HcnB"/>
    <property type="match status" value="1"/>
</dbReference>
<dbReference type="PANTHER" id="PTHR42949">
    <property type="entry name" value="ANAEROBIC GLYCEROL-3-PHOSPHATE DEHYDROGENASE SUBUNIT B"/>
    <property type="match status" value="1"/>
</dbReference>
<comment type="caution">
    <text evidence="4">The sequence shown here is derived from an EMBL/GenBank/DDBJ whole genome shotgun (WGS) entry which is preliminary data.</text>
</comment>
<dbReference type="RefSeq" id="WP_113541594.1">
    <property type="nucleotide sequence ID" value="NZ_WIEC01000010.1"/>
</dbReference>
<dbReference type="Gene3D" id="1.10.10.1100">
    <property type="entry name" value="BFD-like [2Fe-2S]-binding domain"/>
    <property type="match status" value="1"/>
</dbReference>
<evidence type="ECO:0000313" key="4">
    <source>
        <dbReference type="EMBL" id="NKM48250.1"/>
    </source>
</evidence>
<dbReference type="GO" id="GO:0016491">
    <property type="term" value="F:oxidoreductase activity"/>
    <property type="evidence" value="ECO:0007669"/>
    <property type="project" value="UniProtKB-KW"/>
</dbReference>
<dbReference type="SUPFAM" id="SSF51905">
    <property type="entry name" value="FAD/NAD(P)-binding domain"/>
    <property type="match status" value="1"/>
</dbReference>